<comment type="catalytic activity">
    <reaction evidence="2">
        <text>thiamine phosphate + ATP = thiamine diphosphate + ADP</text>
        <dbReference type="Rhea" id="RHEA:15913"/>
        <dbReference type="ChEBI" id="CHEBI:30616"/>
        <dbReference type="ChEBI" id="CHEBI:37575"/>
        <dbReference type="ChEBI" id="CHEBI:58937"/>
        <dbReference type="ChEBI" id="CHEBI:456216"/>
        <dbReference type="EC" id="2.7.4.16"/>
    </reaction>
</comment>
<dbReference type="GO" id="GO:0009229">
    <property type="term" value="P:thiamine diphosphate biosynthetic process"/>
    <property type="evidence" value="ECO:0007669"/>
    <property type="project" value="UniProtKB-UniRule"/>
</dbReference>
<dbReference type="HAMAP" id="MF_02128">
    <property type="entry name" value="TMP_kinase"/>
    <property type="match status" value="1"/>
</dbReference>
<feature type="binding site" evidence="2">
    <location>
        <position position="31"/>
    </location>
    <ligand>
        <name>Mg(2+)</name>
        <dbReference type="ChEBI" id="CHEBI:18420"/>
        <label>3</label>
    </ligand>
</feature>
<feature type="binding site" evidence="2">
    <location>
        <position position="47"/>
    </location>
    <ligand>
        <name>Mg(2+)</name>
        <dbReference type="ChEBI" id="CHEBI:18420"/>
        <label>1</label>
    </ligand>
</feature>
<comment type="similarity">
    <text evidence="2">Belongs to the thiamine-monophosphate kinase family.</text>
</comment>
<dbReference type="GO" id="GO:0005524">
    <property type="term" value="F:ATP binding"/>
    <property type="evidence" value="ECO:0007669"/>
    <property type="project" value="UniProtKB-UniRule"/>
</dbReference>
<dbReference type="EC" id="2.7.4.16" evidence="2"/>
<feature type="binding site" evidence="2">
    <location>
        <position position="220"/>
    </location>
    <ligand>
        <name>Mg(2+)</name>
        <dbReference type="ChEBI" id="CHEBI:18420"/>
        <label>3</label>
    </ligand>
</feature>
<feature type="binding site" evidence="2">
    <location>
        <position position="223"/>
    </location>
    <ligand>
        <name>Mg(2+)</name>
        <dbReference type="ChEBI" id="CHEBI:18420"/>
        <label>5</label>
    </ligand>
</feature>
<dbReference type="Gene3D" id="3.30.1330.10">
    <property type="entry name" value="PurM-like, N-terminal domain"/>
    <property type="match status" value="1"/>
</dbReference>
<dbReference type="PANTHER" id="PTHR30270:SF0">
    <property type="entry name" value="THIAMINE-MONOPHOSPHATE KINASE"/>
    <property type="match status" value="1"/>
</dbReference>
<comment type="miscellaneous">
    <text evidence="2">Reaction mechanism of ThiL seems to utilize a direct, inline transfer of the gamma-phosphate of ATP to TMP rather than a phosphorylated enzyme intermediate.</text>
</comment>
<dbReference type="GO" id="GO:0009030">
    <property type="term" value="F:thiamine-phosphate kinase activity"/>
    <property type="evidence" value="ECO:0007669"/>
    <property type="project" value="UniProtKB-UniRule"/>
</dbReference>
<feature type="binding site" evidence="2">
    <location>
        <position position="55"/>
    </location>
    <ligand>
        <name>substrate</name>
    </ligand>
</feature>
<feature type="binding site" evidence="2">
    <location>
        <position position="76"/>
    </location>
    <ligand>
        <name>Mg(2+)</name>
        <dbReference type="ChEBI" id="CHEBI:18420"/>
        <label>3</label>
    </ligand>
</feature>
<dbReference type="InterPro" id="IPR036921">
    <property type="entry name" value="PurM-like_N_sf"/>
</dbReference>
<name>A0A6A7Y5R8_9HYPH</name>
<organism evidence="5 6">
    <name type="scientific">Segnochrobactrum spirostomi</name>
    <dbReference type="NCBI Taxonomy" id="2608987"/>
    <lineage>
        <taxon>Bacteria</taxon>
        <taxon>Pseudomonadati</taxon>
        <taxon>Pseudomonadota</taxon>
        <taxon>Alphaproteobacteria</taxon>
        <taxon>Hyphomicrobiales</taxon>
        <taxon>Segnochrobactraceae</taxon>
        <taxon>Segnochrobactrum</taxon>
    </lineage>
</organism>
<feature type="binding site" evidence="2">
    <location>
        <position position="272"/>
    </location>
    <ligand>
        <name>substrate</name>
    </ligand>
</feature>
<keyword evidence="2" id="KW-0547">Nucleotide-binding</keyword>
<protein>
    <recommendedName>
        <fullName evidence="2">Thiamine-monophosphate kinase</fullName>
        <shortName evidence="2">TMP kinase</shortName>
        <shortName evidence="2">Thiamine-phosphate kinase</shortName>
        <ecNumber evidence="2">2.7.4.16</ecNumber>
    </recommendedName>
</protein>
<dbReference type="Proteomes" id="UP000332515">
    <property type="component" value="Unassembled WGS sequence"/>
</dbReference>
<evidence type="ECO:0000313" key="6">
    <source>
        <dbReference type="Proteomes" id="UP000332515"/>
    </source>
</evidence>
<dbReference type="SUPFAM" id="SSF55326">
    <property type="entry name" value="PurM N-terminal domain-like"/>
    <property type="match status" value="1"/>
</dbReference>
<feature type="binding site" evidence="2">
    <location>
        <position position="76"/>
    </location>
    <ligand>
        <name>Mg(2+)</name>
        <dbReference type="ChEBI" id="CHEBI:18420"/>
        <label>2</label>
    </ligand>
</feature>
<feature type="binding site" evidence="2">
    <location>
        <position position="31"/>
    </location>
    <ligand>
        <name>Mg(2+)</name>
        <dbReference type="ChEBI" id="CHEBI:18420"/>
        <label>4</label>
    </ligand>
</feature>
<comment type="caution">
    <text evidence="5">The sequence shown here is derived from an EMBL/GenBank/DDBJ whole genome shotgun (WGS) entry which is preliminary data.</text>
</comment>
<proteinExistence type="inferred from homology"/>
<dbReference type="NCBIfam" id="TIGR01379">
    <property type="entry name" value="thiL"/>
    <property type="match status" value="1"/>
</dbReference>
<gene>
    <name evidence="2 5" type="primary">thiL</name>
    <name evidence="5" type="ORF">F0357_13810</name>
</gene>
<dbReference type="SUPFAM" id="SSF56042">
    <property type="entry name" value="PurM C-terminal domain-like"/>
    <property type="match status" value="1"/>
</dbReference>
<evidence type="ECO:0000313" key="5">
    <source>
        <dbReference type="EMBL" id="MQT13697.1"/>
    </source>
</evidence>
<dbReference type="GO" id="GO:0009228">
    <property type="term" value="P:thiamine biosynthetic process"/>
    <property type="evidence" value="ECO:0007669"/>
    <property type="project" value="UniProtKB-KW"/>
</dbReference>
<dbReference type="Pfam" id="PF02769">
    <property type="entry name" value="AIRS_C"/>
    <property type="match status" value="1"/>
</dbReference>
<dbReference type="InterPro" id="IPR006283">
    <property type="entry name" value="ThiL-like"/>
</dbReference>
<comment type="pathway">
    <text evidence="2">Cofactor biosynthesis; thiamine diphosphate biosynthesis; thiamine diphosphate from thiamine phosphate: step 1/1.</text>
</comment>
<dbReference type="InterPro" id="IPR010918">
    <property type="entry name" value="PurM-like_C_dom"/>
</dbReference>
<feature type="binding site" evidence="2">
    <location>
        <begin position="123"/>
        <end position="124"/>
    </location>
    <ligand>
        <name>ATP</name>
        <dbReference type="ChEBI" id="CHEBI:30616"/>
    </ligand>
</feature>
<comment type="caution">
    <text evidence="2">Lacks conserved residue(s) required for the propagation of feature annotation.</text>
</comment>
<keyword evidence="2 5" id="KW-0418">Kinase</keyword>
<keyword evidence="6" id="KW-1185">Reference proteome</keyword>
<feature type="binding site" evidence="2">
    <location>
        <position position="150"/>
    </location>
    <ligand>
        <name>ATP</name>
        <dbReference type="ChEBI" id="CHEBI:30616"/>
    </ligand>
</feature>
<keyword evidence="2" id="KW-0460">Magnesium</keyword>
<sequence>MGDTRPTEVELIARYLAPLATDPGADRLTDDAAVMPADPDHDLVVTTDALAAGIHFFADDPPDAIARKALRVNLSDLAAKGAAPRGYLLTLALPADWREDWLAAFVGGLAADQAEFACPLLGGDTLRAPSGLVVSVTAFGTVEKGGAVRRGHAQAGDRLFVTGTIGDAALGLKLRLDPASEARWGLSSAEAEHLHDRYLLPRPRVPAAEAVRRFARAAMDVSDGLVGDLDRLCRASGVGATLHAAAVPQSPAAHRAVAADADALRTVLTGGDDYEILATVAPERADAFSAACAAAGVPATEIGRIETAGAPLRVINADGNVLSLGSGRFEHF</sequence>
<dbReference type="Pfam" id="PF00586">
    <property type="entry name" value="AIRS"/>
    <property type="match status" value="1"/>
</dbReference>
<evidence type="ECO:0000259" key="3">
    <source>
        <dbReference type="Pfam" id="PF00586"/>
    </source>
</evidence>
<dbReference type="GO" id="GO:0000287">
    <property type="term" value="F:magnesium ion binding"/>
    <property type="evidence" value="ECO:0007669"/>
    <property type="project" value="UniProtKB-UniRule"/>
</dbReference>
<dbReference type="RefSeq" id="WP_153482817.1">
    <property type="nucleotide sequence ID" value="NZ_VWNA01000001.1"/>
</dbReference>
<feature type="binding site" evidence="2">
    <location>
        <position position="124"/>
    </location>
    <ligand>
        <name>Mg(2+)</name>
        <dbReference type="ChEBI" id="CHEBI:18420"/>
        <label>1</label>
    </ligand>
</feature>
<dbReference type="PIRSF" id="PIRSF005303">
    <property type="entry name" value="Thiam_monoph_kin"/>
    <property type="match status" value="1"/>
</dbReference>
<dbReference type="Gene3D" id="3.90.650.10">
    <property type="entry name" value="PurM-like C-terminal domain"/>
    <property type="match status" value="1"/>
</dbReference>
<accession>A0A6A7Y5R8</accession>
<evidence type="ECO:0000256" key="1">
    <source>
        <dbReference type="ARBA" id="ARBA00022977"/>
    </source>
</evidence>
<feature type="binding site" evidence="2">
    <location>
        <position position="76"/>
    </location>
    <ligand>
        <name>Mg(2+)</name>
        <dbReference type="ChEBI" id="CHEBI:18420"/>
        <label>4</label>
    </ligand>
</feature>
<keyword evidence="2 5" id="KW-0808">Transferase</keyword>
<dbReference type="UniPathway" id="UPA00060">
    <property type="reaction ID" value="UER00142"/>
</dbReference>
<dbReference type="CDD" id="cd02194">
    <property type="entry name" value="ThiL"/>
    <property type="match status" value="1"/>
</dbReference>
<keyword evidence="1 2" id="KW-0784">Thiamine biosynthesis</keyword>
<dbReference type="InterPro" id="IPR016188">
    <property type="entry name" value="PurM-like_N"/>
</dbReference>
<feature type="binding site" evidence="2">
    <location>
        <position position="329"/>
    </location>
    <ligand>
        <name>substrate</name>
    </ligand>
</feature>
<feature type="binding site" evidence="2">
    <location>
        <position position="46"/>
    </location>
    <ligand>
        <name>Mg(2+)</name>
        <dbReference type="ChEBI" id="CHEBI:18420"/>
        <label>4</label>
    </ligand>
</feature>
<dbReference type="EMBL" id="VWNA01000001">
    <property type="protein sequence ID" value="MQT13697.1"/>
    <property type="molecule type" value="Genomic_DNA"/>
</dbReference>
<keyword evidence="2" id="KW-0067">ATP-binding</keyword>
<feature type="domain" description="PurM-like C-terminal" evidence="4">
    <location>
        <begin position="154"/>
        <end position="307"/>
    </location>
</feature>
<feature type="binding site" evidence="2">
    <location>
        <position position="48"/>
    </location>
    <ligand>
        <name>Mg(2+)</name>
        <dbReference type="ChEBI" id="CHEBI:18420"/>
        <label>2</label>
    </ligand>
</feature>
<feature type="domain" description="PurM-like N-terminal" evidence="3">
    <location>
        <begin position="30"/>
        <end position="142"/>
    </location>
</feature>
<evidence type="ECO:0000256" key="2">
    <source>
        <dbReference type="HAMAP-Rule" id="MF_02128"/>
    </source>
</evidence>
<feature type="binding site" evidence="2">
    <location>
        <position position="222"/>
    </location>
    <ligand>
        <name>ATP</name>
        <dbReference type="ChEBI" id="CHEBI:30616"/>
    </ligand>
</feature>
<reference evidence="5 6" key="1">
    <citation type="submission" date="2019-09" db="EMBL/GenBank/DDBJ databases">
        <title>Segnochrobactrum spirostomi gen. nov., sp. nov., isolated from the ciliate Spirostomum cf. yagiui and description of a novel family, Segnochrobactraceae fam. nov. within the order Rhizobiales of the class Alphaproteobacteria.</title>
        <authorList>
            <person name="Akter S."/>
            <person name="Shazib S.U.A."/>
            <person name="Shin M.K."/>
        </authorList>
    </citation>
    <scope>NUCLEOTIDE SEQUENCE [LARGE SCALE GENOMIC DNA]</scope>
    <source>
        <strain evidence="5 6">Sp-1</strain>
    </source>
</reference>
<keyword evidence="2" id="KW-0479">Metal-binding</keyword>
<evidence type="ECO:0000259" key="4">
    <source>
        <dbReference type="Pfam" id="PF02769"/>
    </source>
</evidence>
<comment type="function">
    <text evidence="2">Catalyzes the ATP-dependent phosphorylation of thiamine-monophosphate (TMP) to form thiamine-pyrophosphate (TPP), the active form of vitamin B1.</text>
</comment>
<feature type="binding site" evidence="2">
    <location>
        <position position="48"/>
    </location>
    <ligand>
        <name>Mg(2+)</name>
        <dbReference type="ChEBI" id="CHEBI:18420"/>
        <label>1</label>
    </ligand>
</feature>
<dbReference type="AlphaFoldDB" id="A0A6A7Y5R8"/>
<dbReference type="PANTHER" id="PTHR30270">
    <property type="entry name" value="THIAMINE-MONOPHOSPHATE KINASE"/>
    <property type="match status" value="1"/>
</dbReference>
<dbReference type="InterPro" id="IPR036676">
    <property type="entry name" value="PurM-like_C_sf"/>
</dbReference>